<dbReference type="PANTHER" id="PTHR11240:SF22">
    <property type="entry name" value="RIBONUCLEASE T2"/>
    <property type="match status" value="1"/>
</dbReference>
<accession>A0AAP0K7R3</accession>
<dbReference type="GO" id="GO:0003723">
    <property type="term" value="F:RNA binding"/>
    <property type="evidence" value="ECO:0007669"/>
    <property type="project" value="InterPro"/>
</dbReference>
<comment type="caution">
    <text evidence="3">The sequence shown here is derived from an EMBL/GenBank/DDBJ whole genome shotgun (WGS) entry which is preliminary data.</text>
</comment>
<dbReference type="AlphaFoldDB" id="A0AAP0K7R3"/>
<evidence type="ECO:0000256" key="2">
    <source>
        <dbReference type="RuleBase" id="RU004328"/>
    </source>
</evidence>
<dbReference type="InterPro" id="IPR036430">
    <property type="entry name" value="RNase_T2-like_sf"/>
</dbReference>
<name>A0AAP0K7R3_9MAGN</name>
<keyword evidence="4" id="KW-1185">Reference proteome</keyword>
<organism evidence="3 4">
    <name type="scientific">Stephania japonica</name>
    <dbReference type="NCBI Taxonomy" id="461633"/>
    <lineage>
        <taxon>Eukaryota</taxon>
        <taxon>Viridiplantae</taxon>
        <taxon>Streptophyta</taxon>
        <taxon>Embryophyta</taxon>
        <taxon>Tracheophyta</taxon>
        <taxon>Spermatophyta</taxon>
        <taxon>Magnoliopsida</taxon>
        <taxon>Ranunculales</taxon>
        <taxon>Menispermaceae</taxon>
        <taxon>Menispermoideae</taxon>
        <taxon>Cissampelideae</taxon>
        <taxon>Stephania</taxon>
    </lineage>
</organism>
<proteinExistence type="inferred from homology"/>
<dbReference type="Pfam" id="PF00445">
    <property type="entry name" value="Ribonuclease_T2"/>
    <property type="match status" value="2"/>
</dbReference>
<gene>
    <name evidence="3" type="ORF">Sjap_006063</name>
</gene>
<dbReference type="EMBL" id="JBBNAE010000002">
    <property type="protein sequence ID" value="KAK9146160.1"/>
    <property type="molecule type" value="Genomic_DNA"/>
</dbReference>
<evidence type="ECO:0000313" key="3">
    <source>
        <dbReference type="EMBL" id="KAK9146160.1"/>
    </source>
</evidence>
<dbReference type="Gene3D" id="3.90.730.10">
    <property type="entry name" value="Ribonuclease T2-like"/>
    <property type="match status" value="3"/>
</dbReference>
<evidence type="ECO:0000256" key="1">
    <source>
        <dbReference type="ARBA" id="ARBA00007469"/>
    </source>
</evidence>
<dbReference type="GO" id="GO:0033897">
    <property type="term" value="F:ribonuclease T2 activity"/>
    <property type="evidence" value="ECO:0007669"/>
    <property type="project" value="InterPro"/>
</dbReference>
<dbReference type="GO" id="GO:0006401">
    <property type="term" value="P:RNA catabolic process"/>
    <property type="evidence" value="ECO:0007669"/>
    <property type="project" value="TreeGrafter"/>
</dbReference>
<reference evidence="3 4" key="1">
    <citation type="submission" date="2024-01" db="EMBL/GenBank/DDBJ databases">
        <title>Genome assemblies of Stephania.</title>
        <authorList>
            <person name="Yang L."/>
        </authorList>
    </citation>
    <scope>NUCLEOTIDE SEQUENCE [LARGE SCALE GENOMIC DNA]</scope>
    <source>
        <strain evidence="3">QJT</strain>
        <tissue evidence="3">Leaf</tissue>
    </source>
</reference>
<dbReference type="PANTHER" id="PTHR11240">
    <property type="entry name" value="RIBONUCLEASE T2"/>
    <property type="match status" value="1"/>
</dbReference>
<dbReference type="InterPro" id="IPR001568">
    <property type="entry name" value="RNase_T2-like"/>
</dbReference>
<sequence length="503" mass="55152">MANRLQDQSRKDWKHRESSITSCWLCSGPAQSAGEPTIAAPPMAAAEETPHLLKEQRPNASLGRLNPIKVVINGIRSNAPAGFTIHGLWSNYNDGTWPACCSGPSFDIKEEILTEAGYPPSNSERYPLGGIISAIQIAVGATPTLVCSHGAVEELRVCFYKDFKPRDCVDSSSHGNMLGSSSCPRYVSLPEHAPVGLGGTSNPWLDQVEAIGLAQSAREPTVAAPPMAVAEEINSFDCDDAVVNDLGRIDVVKNQINGLVVYSNAPSGFTIHGLWTDYNDGTWPSCCRGPRFDLKEIAPLLEGLQKYWPSLSCSGSSTCHGGKGLFWAHEVVIILRMHIFLCLQKHGTCASSVLRDEYSYFLATINLYLKYNITVECKLKIMVLVSKIPSNDMTLHVLYKEILIEAGYTPSNKEKYPLGGIISAIEVAVGATPLIVCSHGAIEELRICFYKNFQPRDCMFDTGSHSNTVASSSCPRYVSLPEYTHEWPWKRDNKNMITQSQSM</sequence>
<dbReference type="Proteomes" id="UP001417504">
    <property type="component" value="Unassembled WGS sequence"/>
</dbReference>
<evidence type="ECO:0000313" key="4">
    <source>
        <dbReference type="Proteomes" id="UP001417504"/>
    </source>
</evidence>
<protein>
    <submittedName>
        <fullName evidence="3">Uncharacterized protein</fullName>
    </submittedName>
</protein>
<dbReference type="SUPFAM" id="SSF55895">
    <property type="entry name" value="Ribonuclease Rh-like"/>
    <property type="match status" value="2"/>
</dbReference>
<comment type="similarity">
    <text evidence="1 2">Belongs to the RNase T2 family.</text>
</comment>
<dbReference type="GO" id="GO:0005576">
    <property type="term" value="C:extracellular region"/>
    <property type="evidence" value="ECO:0007669"/>
    <property type="project" value="TreeGrafter"/>
</dbReference>